<dbReference type="OrthoDB" id="1555154at2759"/>
<dbReference type="SUPFAM" id="SSF52058">
    <property type="entry name" value="L domain-like"/>
    <property type="match status" value="1"/>
</dbReference>
<dbReference type="Gene3D" id="3.80.10.10">
    <property type="entry name" value="Ribonuclease Inhibitor"/>
    <property type="match status" value="1"/>
</dbReference>
<organism evidence="1">
    <name type="scientific">Cyberlindnera fabianii</name>
    <name type="common">Yeast</name>
    <name type="synonym">Hansenula fabianii</name>
    <dbReference type="NCBI Taxonomy" id="36022"/>
    <lineage>
        <taxon>Eukaryota</taxon>
        <taxon>Fungi</taxon>
        <taxon>Dikarya</taxon>
        <taxon>Ascomycota</taxon>
        <taxon>Saccharomycotina</taxon>
        <taxon>Saccharomycetes</taxon>
        <taxon>Phaffomycetales</taxon>
        <taxon>Phaffomycetaceae</taxon>
        <taxon>Cyberlindnera</taxon>
    </lineage>
</organism>
<evidence type="ECO:0000313" key="1">
    <source>
        <dbReference type="EMBL" id="CDR37831.1"/>
    </source>
</evidence>
<name>A0A061AL08_CYBFA</name>
<reference evidence="1" key="1">
    <citation type="journal article" date="2014" name="Genome Announc.">
        <title>Genome sequence of the yeast Cyberlindnera fabianii (Hansenula fabianii).</title>
        <authorList>
            <person name="Freel K.C."/>
            <person name="Sarilar V."/>
            <person name="Neuveglise C."/>
            <person name="Devillers H."/>
            <person name="Friedrich A."/>
            <person name="Schacherer J."/>
        </authorList>
    </citation>
    <scope>NUCLEOTIDE SEQUENCE</scope>
    <source>
        <strain evidence="1">YJS4271</strain>
    </source>
</reference>
<sequence length="379" mass="43179">MALHTRLLDLPTELLIEVCQFDSLQPYENLLQTSKRFHDVVRERVLVIGHSAQRHLAPRYRSLDLLRRVNIDELSLHSMIRLISRYDYFVFDMYGNTTPPLSTFSTSANIKILKIMIEALQARRKHHTVIVESANFNADALMRTLTPKFNSVYLEFYLPKTREINGFEDLRILDNTRCYMRNLERLTIGSLSFQLFECNAPKLKTFSHSHQVITRVIYDTVNVRRVSYSNFLSTLAESCAKSLTVLEVLGYTEPEVLKQYENLEVLHIYGDHVTTTFDAGAFPNLKELVMSKCDNLKEVINIGGAGQLAAKQPNPVTSVSISGMQQYHSVENSPGLCNYVSVLDTAACDNHPSPGFTTSYDRTLPLLHIVAKDHRFQSS</sequence>
<dbReference type="EMBL" id="LK052886">
    <property type="protein sequence ID" value="CDR37831.1"/>
    <property type="molecule type" value="Genomic_DNA"/>
</dbReference>
<proteinExistence type="predicted"/>
<dbReference type="AlphaFoldDB" id="A0A061AL08"/>
<protein>
    <submittedName>
        <fullName evidence="1">CYFA0S01e18052g1_1</fullName>
    </submittedName>
</protein>
<gene>
    <name evidence="1" type="ORF">CYFA0S_01e18052g</name>
</gene>
<accession>A0A061AL08</accession>
<dbReference type="VEuPathDB" id="FungiDB:BON22_1581"/>
<dbReference type="InterPro" id="IPR032675">
    <property type="entry name" value="LRR_dom_sf"/>
</dbReference>